<dbReference type="Pfam" id="PF04964">
    <property type="entry name" value="Flp_Fap"/>
    <property type="match status" value="1"/>
</dbReference>
<reference evidence="2 3" key="1">
    <citation type="submission" date="2019-06" db="EMBL/GenBank/DDBJ databases">
        <title>Evolution of Burkholderia multivorans in the lungs of Cystic Fibrosis patients.</title>
        <authorList>
            <person name="Moreira L.M."/>
        </authorList>
    </citation>
    <scope>NUCLEOTIDE SEQUENCE [LARGE SCALE GENOMIC DNA]</scope>
    <source>
        <strain evidence="2 3">VC13239</strain>
    </source>
</reference>
<dbReference type="EMBL" id="VJSY01000016">
    <property type="protein sequence ID" value="MDR8754084.1"/>
    <property type="molecule type" value="Genomic_DNA"/>
</dbReference>
<keyword evidence="3" id="KW-1185">Reference proteome</keyword>
<keyword evidence="1" id="KW-0812">Transmembrane</keyword>
<gene>
    <name evidence="2" type="ORF">FEQ00_02507</name>
</gene>
<feature type="transmembrane region" description="Helical" evidence="1">
    <location>
        <begin position="21"/>
        <end position="41"/>
    </location>
</feature>
<evidence type="ECO:0000256" key="1">
    <source>
        <dbReference type="SAM" id="Phobius"/>
    </source>
</evidence>
<dbReference type="Proteomes" id="UP001248067">
    <property type="component" value="Unassembled WGS sequence"/>
</dbReference>
<protein>
    <recommendedName>
        <fullName evidence="4">Pilus assembly protein</fullName>
    </recommendedName>
</protein>
<keyword evidence="1" id="KW-1133">Transmembrane helix</keyword>
<evidence type="ECO:0000313" key="2">
    <source>
        <dbReference type="EMBL" id="MDR8754084.1"/>
    </source>
</evidence>
<accession>A0ABU2E367</accession>
<comment type="caution">
    <text evidence="2">The sequence shown here is derived from an EMBL/GenBank/DDBJ whole genome shotgun (WGS) entry which is preliminary data.</text>
</comment>
<evidence type="ECO:0000313" key="3">
    <source>
        <dbReference type="Proteomes" id="UP001248067"/>
    </source>
</evidence>
<keyword evidence="1" id="KW-0472">Membrane</keyword>
<organism evidence="2 3">
    <name type="scientific">Burkholderia pseudomultivorans</name>
    <dbReference type="NCBI Taxonomy" id="1207504"/>
    <lineage>
        <taxon>Bacteria</taxon>
        <taxon>Pseudomonadati</taxon>
        <taxon>Pseudomonadota</taxon>
        <taxon>Betaproteobacteria</taxon>
        <taxon>Burkholderiales</taxon>
        <taxon>Burkholderiaceae</taxon>
        <taxon>Burkholderia</taxon>
        <taxon>Burkholderia cepacia complex</taxon>
    </lineage>
</organism>
<evidence type="ECO:0008006" key="4">
    <source>
        <dbReference type="Google" id="ProtNLM"/>
    </source>
</evidence>
<proteinExistence type="predicted"/>
<sequence length="64" mass="6893">MQRERQTARRWRCDEQGVTSIEYALLAATIAVVAIGSVVALKSALVDTYQAIADAVTAALMLVL</sequence>
<name>A0ABU2E367_9BURK</name>
<dbReference type="InterPro" id="IPR007047">
    <property type="entry name" value="Flp_Fap"/>
</dbReference>